<feature type="active site" description="Proton acceptor" evidence="7">
    <location>
        <position position="56"/>
    </location>
</feature>
<evidence type="ECO:0000256" key="1">
    <source>
        <dbReference type="ARBA" id="ARBA00007164"/>
    </source>
</evidence>
<accession>A0A060LT30</accession>
<dbReference type="HOGENOM" id="CLU_027070_1_2_9"/>
<reference evidence="11 12" key="1">
    <citation type="journal article" date="2014" name="Gene">
        <title>A comparative genomic analysis of the alkalitolerant soil bacterium Bacillus lehensis G1.</title>
        <authorList>
            <person name="Noor Y.M."/>
            <person name="Samsulrizal N.H."/>
            <person name="Jema'on N.A."/>
            <person name="Low K.O."/>
            <person name="Ramli A.N."/>
            <person name="Alias N.I."/>
            <person name="Damis S.I."/>
            <person name="Fuzi S.F."/>
            <person name="Isa M.N."/>
            <person name="Murad A.M."/>
            <person name="Raih M.F."/>
            <person name="Bakar F.D."/>
            <person name="Najimudin N."/>
            <person name="Mahadi N.M."/>
            <person name="Illias R.M."/>
        </authorList>
    </citation>
    <scope>NUCLEOTIDE SEQUENCE [LARGE SCALE GENOMIC DNA]</scope>
    <source>
        <strain evidence="11 12">G1</strain>
    </source>
</reference>
<dbReference type="Gene3D" id="3.40.710.10">
    <property type="entry name" value="DD-peptidase/beta-lactamase superfamily"/>
    <property type="match status" value="1"/>
</dbReference>
<dbReference type="GO" id="GO:0006508">
    <property type="term" value="P:proteolysis"/>
    <property type="evidence" value="ECO:0007669"/>
    <property type="project" value="InterPro"/>
</dbReference>
<feature type="active site" description="Acyl-ester intermediate" evidence="7">
    <location>
        <position position="53"/>
    </location>
</feature>
<feature type="binding site" evidence="8">
    <location>
        <position position="224"/>
    </location>
    <ligand>
        <name>substrate</name>
    </ligand>
</feature>
<dbReference type="InterPro" id="IPR012338">
    <property type="entry name" value="Beta-lactam/transpept-like"/>
</dbReference>
<evidence type="ECO:0000256" key="2">
    <source>
        <dbReference type="ARBA" id="ARBA00022729"/>
    </source>
</evidence>
<name>A0A060LT30_9BACI</name>
<comment type="similarity">
    <text evidence="1 9">Belongs to the peptidase S11 family.</text>
</comment>
<dbReference type="RefSeq" id="WP_038477187.1">
    <property type="nucleotide sequence ID" value="NZ_CP003923.1"/>
</dbReference>
<feature type="domain" description="Peptidase S11 D-alanyl-D-alanine carboxypeptidase A N-terminal" evidence="10">
    <location>
        <begin position="25"/>
        <end position="254"/>
    </location>
</feature>
<dbReference type="AlphaFoldDB" id="A0A060LT30"/>
<dbReference type="InterPro" id="IPR001967">
    <property type="entry name" value="Peptidase_S11_N"/>
</dbReference>
<dbReference type="PRINTS" id="PR00725">
    <property type="entry name" value="DADACBPTASE1"/>
</dbReference>
<keyword evidence="2" id="KW-0732">Signal</keyword>
<evidence type="ECO:0000256" key="8">
    <source>
        <dbReference type="PIRSR" id="PIRSR618044-2"/>
    </source>
</evidence>
<proteinExistence type="inferred from homology"/>
<dbReference type="PATRIC" id="fig|1246626.3.peg.688"/>
<keyword evidence="11" id="KW-0645">Protease</keyword>
<dbReference type="GO" id="GO:0008360">
    <property type="term" value="P:regulation of cell shape"/>
    <property type="evidence" value="ECO:0007669"/>
    <property type="project" value="UniProtKB-KW"/>
</dbReference>
<evidence type="ECO:0000256" key="6">
    <source>
        <dbReference type="ARBA" id="ARBA00023316"/>
    </source>
</evidence>
<keyword evidence="6" id="KW-0961">Cell wall biogenesis/degradation</keyword>
<dbReference type="OrthoDB" id="9791132at2"/>
<keyword evidence="12" id="KW-1185">Reference proteome</keyword>
<dbReference type="InterPro" id="IPR018044">
    <property type="entry name" value="Peptidase_S11"/>
</dbReference>
<evidence type="ECO:0000256" key="3">
    <source>
        <dbReference type="ARBA" id="ARBA00022801"/>
    </source>
</evidence>
<evidence type="ECO:0000259" key="10">
    <source>
        <dbReference type="Pfam" id="PF00768"/>
    </source>
</evidence>
<gene>
    <name evidence="11" type="ORF">BleG1_0689</name>
</gene>
<feature type="active site" evidence="7">
    <location>
        <position position="113"/>
    </location>
</feature>
<dbReference type="GO" id="GO:0071555">
    <property type="term" value="P:cell wall organization"/>
    <property type="evidence" value="ECO:0007669"/>
    <property type="project" value="UniProtKB-KW"/>
</dbReference>
<protein>
    <submittedName>
        <fullName evidence="11">D-alanyl-D-alanine carboxypeptidase</fullName>
    </submittedName>
</protein>
<keyword evidence="3" id="KW-0378">Hydrolase</keyword>
<keyword evidence="11" id="KW-0121">Carboxypeptidase</keyword>
<dbReference type="KEGG" id="ble:BleG1_0689"/>
<dbReference type="Proteomes" id="UP000027142">
    <property type="component" value="Chromosome"/>
</dbReference>
<dbReference type="GO" id="GO:0009002">
    <property type="term" value="F:serine-type D-Ala-D-Ala carboxypeptidase activity"/>
    <property type="evidence" value="ECO:0007669"/>
    <property type="project" value="InterPro"/>
</dbReference>
<evidence type="ECO:0000313" key="12">
    <source>
        <dbReference type="Proteomes" id="UP000027142"/>
    </source>
</evidence>
<dbReference type="eggNOG" id="COG1686">
    <property type="taxonomic scope" value="Bacteria"/>
</dbReference>
<evidence type="ECO:0000256" key="5">
    <source>
        <dbReference type="ARBA" id="ARBA00022984"/>
    </source>
</evidence>
<evidence type="ECO:0000256" key="7">
    <source>
        <dbReference type="PIRSR" id="PIRSR618044-1"/>
    </source>
</evidence>
<organism evidence="11 12">
    <name type="scientific">Shouchella lehensis G1</name>
    <dbReference type="NCBI Taxonomy" id="1246626"/>
    <lineage>
        <taxon>Bacteria</taxon>
        <taxon>Bacillati</taxon>
        <taxon>Bacillota</taxon>
        <taxon>Bacilli</taxon>
        <taxon>Bacillales</taxon>
        <taxon>Bacillaceae</taxon>
        <taxon>Shouchella</taxon>
    </lineage>
</organism>
<sequence length="286" mass="31429">MRKKWLAVGIPISLVLLTYSFFFSTAEKTLLLDVNEDKLVIDSGIDEAVPVASISKMMTEYLILEAIEQGIIDWSDPVQISGEAASKEGANISLSEGDVVPVHDLYMAMLLPSANNATVALAEHLADSEKEFVKKMNEKAEEMGLTKSTFVNATGLTESNSQSNQMSARDIAVLAQLIITRFPEILQDTAKSSHTLLFSGEQIHTTNHMLTKSDLAFDGLDGFKTGYTNEAGYCFVGTASRNGQRFITVVLGTENDQARFVETKKLLSFAFDEPYRPPLEASLDRE</sequence>
<dbReference type="PANTHER" id="PTHR21581">
    <property type="entry name" value="D-ALANYL-D-ALANINE CARBOXYPEPTIDASE"/>
    <property type="match status" value="1"/>
</dbReference>
<evidence type="ECO:0000313" key="11">
    <source>
        <dbReference type="EMBL" id="AIC93297.1"/>
    </source>
</evidence>
<keyword evidence="5" id="KW-0573">Peptidoglycan synthesis</keyword>
<evidence type="ECO:0000256" key="4">
    <source>
        <dbReference type="ARBA" id="ARBA00022960"/>
    </source>
</evidence>
<dbReference type="SUPFAM" id="SSF56601">
    <property type="entry name" value="beta-lactamase/transpeptidase-like"/>
    <property type="match status" value="1"/>
</dbReference>
<dbReference type="GO" id="GO:0009252">
    <property type="term" value="P:peptidoglycan biosynthetic process"/>
    <property type="evidence" value="ECO:0007669"/>
    <property type="project" value="UniProtKB-KW"/>
</dbReference>
<evidence type="ECO:0000256" key="9">
    <source>
        <dbReference type="RuleBase" id="RU004016"/>
    </source>
</evidence>
<dbReference type="Pfam" id="PF00768">
    <property type="entry name" value="Peptidase_S11"/>
    <property type="match status" value="1"/>
</dbReference>
<dbReference type="MEROPS" id="S11.001"/>
<keyword evidence="4" id="KW-0133">Cell shape</keyword>
<dbReference type="PANTHER" id="PTHR21581:SF11">
    <property type="entry name" value="D-ALANYL-D-ALANINE CARBOXYPEPTIDASE DACA"/>
    <property type="match status" value="1"/>
</dbReference>
<dbReference type="EMBL" id="CP003923">
    <property type="protein sequence ID" value="AIC93297.1"/>
    <property type="molecule type" value="Genomic_DNA"/>
</dbReference>